<dbReference type="GO" id="GO:0005576">
    <property type="term" value="C:extracellular region"/>
    <property type="evidence" value="ECO:0007669"/>
    <property type="project" value="InterPro"/>
</dbReference>
<dbReference type="Proteomes" id="UP000002279">
    <property type="component" value="Chromosome X2"/>
</dbReference>
<keyword evidence="3" id="KW-1185">Reference proteome</keyword>
<dbReference type="SUPFAM" id="SSF57392">
    <property type="entry name" value="Defensin-like"/>
    <property type="match status" value="1"/>
</dbReference>
<dbReference type="InParanoid" id="A0A6I8NVS1"/>
<reference evidence="2" key="3">
    <citation type="submission" date="2025-09" db="UniProtKB">
        <authorList>
            <consortium name="Ensembl"/>
        </authorList>
    </citation>
    <scope>IDENTIFICATION</scope>
    <source>
        <strain evidence="2">Glennie</strain>
    </source>
</reference>
<feature type="signal peptide" evidence="1">
    <location>
        <begin position="1"/>
        <end position="22"/>
    </location>
</feature>
<proteinExistence type="predicted"/>
<dbReference type="Gene3D" id="2.20.20.10">
    <property type="entry name" value="Anthopleurin-A"/>
    <property type="match status" value="1"/>
</dbReference>
<dbReference type="InterPro" id="IPR012553">
    <property type="entry name" value="Defensin_3"/>
</dbReference>
<reference evidence="2 3" key="1">
    <citation type="journal article" date="2008" name="Nature">
        <title>Genome analysis of the platypus reveals unique signatures of evolution.</title>
        <authorList>
            <person name="Warren W.C."/>
            <person name="Hillier L.W."/>
            <person name="Marshall Graves J.A."/>
            <person name="Birney E."/>
            <person name="Ponting C.P."/>
            <person name="Grutzner F."/>
            <person name="Belov K."/>
            <person name="Miller W."/>
            <person name="Clarke L."/>
            <person name="Chinwalla A.T."/>
            <person name="Yang S.P."/>
            <person name="Heger A."/>
            <person name="Locke D.P."/>
            <person name="Miethke P."/>
            <person name="Waters P.D."/>
            <person name="Veyrunes F."/>
            <person name="Fulton L."/>
            <person name="Fulton B."/>
            <person name="Graves T."/>
            <person name="Wallis J."/>
            <person name="Puente X.S."/>
            <person name="Lopez-Otin C."/>
            <person name="Ordonez G.R."/>
            <person name="Eichler E.E."/>
            <person name="Chen L."/>
            <person name="Cheng Z."/>
            <person name="Deakin J.E."/>
            <person name="Alsop A."/>
            <person name="Thompson K."/>
            <person name="Kirby P."/>
            <person name="Papenfuss A.T."/>
            <person name="Wakefield M.J."/>
            <person name="Olender T."/>
            <person name="Lancet D."/>
            <person name="Huttley G.A."/>
            <person name="Smit A.F."/>
            <person name="Pask A."/>
            <person name="Temple-Smith P."/>
            <person name="Batzer M.A."/>
            <person name="Walker J.A."/>
            <person name="Konkel M.K."/>
            <person name="Harris R.S."/>
            <person name="Whittington C.M."/>
            <person name="Wong E.S."/>
            <person name="Gemmell N.J."/>
            <person name="Buschiazzo E."/>
            <person name="Vargas Jentzsch I.M."/>
            <person name="Merkel A."/>
            <person name="Schmitz J."/>
            <person name="Zemann A."/>
            <person name="Churakov G."/>
            <person name="Kriegs J.O."/>
            <person name="Brosius J."/>
            <person name="Murchison E.P."/>
            <person name="Sachidanandam R."/>
            <person name="Smith C."/>
            <person name="Hannon G.J."/>
            <person name="Tsend-Ayush E."/>
            <person name="McMillan D."/>
            <person name="Attenborough R."/>
            <person name="Rens W."/>
            <person name="Ferguson-Smith M."/>
            <person name="Lefevre C.M."/>
            <person name="Sharp J.A."/>
            <person name="Nicholas K.R."/>
            <person name="Ray D.A."/>
            <person name="Kube M."/>
            <person name="Reinhardt R."/>
            <person name="Pringle T.H."/>
            <person name="Taylor J."/>
            <person name="Jones R.C."/>
            <person name="Nixon B."/>
            <person name="Dacheux J.L."/>
            <person name="Niwa H."/>
            <person name="Sekita Y."/>
            <person name="Huang X."/>
            <person name="Stark A."/>
            <person name="Kheradpour P."/>
            <person name="Kellis M."/>
            <person name="Flicek P."/>
            <person name="Chen Y."/>
            <person name="Webber C."/>
            <person name="Hardison R."/>
            <person name="Nelson J."/>
            <person name="Hallsworth-Pepin K."/>
            <person name="Delehaunty K."/>
            <person name="Markovic C."/>
            <person name="Minx P."/>
            <person name="Feng Y."/>
            <person name="Kremitzki C."/>
            <person name="Mitreva M."/>
            <person name="Glasscock J."/>
            <person name="Wylie T."/>
            <person name="Wohldmann P."/>
            <person name="Thiru P."/>
            <person name="Nhan M.N."/>
            <person name="Pohl C.S."/>
            <person name="Smith S.M."/>
            <person name="Hou S."/>
            <person name="Nefedov M."/>
            <person name="de Jong P.J."/>
            <person name="Renfree M.B."/>
            <person name="Mardis E.R."/>
            <person name="Wilson R.K."/>
        </authorList>
    </citation>
    <scope>NUCLEOTIDE SEQUENCE [LARGE SCALE GENOMIC DNA]</scope>
    <source>
        <strain evidence="2 3">Glennie</strain>
    </source>
</reference>
<dbReference type="Pfam" id="PF08131">
    <property type="entry name" value="Defensin_3"/>
    <property type="match status" value="1"/>
</dbReference>
<name>A0A6I8NVS1_ORNAN</name>
<dbReference type="AlphaFoldDB" id="A0A6I8NVS1"/>
<accession>A0A6I8NVS1</accession>
<keyword evidence="1" id="KW-0732">Signal</keyword>
<protein>
    <submittedName>
        <fullName evidence="2">Uncharacterized protein</fullName>
    </submittedName>
</protein>
<dbReference type="Ensembl" id="ENSOANT00000050013.1">
    <property type="protein sequence ID" value="ENSOANP00000045227.1"/>
    <property type="gene ID" value="ENSOANG00000039132.1"/>
</dbReference>
<organism evidence="2 3">
    <name type="scientific">Ornithorhynchus anatinus</name>
    <name type="common">Duckbill platypus</name>
    <dbReference type="NCBI Taxonomy" id="9258"/>
    <lineage>
        <taxon>Eukaryota</taxon>
        <taxon>Metazoa</taxon>
        <taxon>Chordata</taxon>
        <taxon>Craniata</taxon>
        <taxon>Vertebrata</taxon>
        <taxon>Euteleostomi</taxon>
        <taxon>Mammalia</taxon>
        <taxon>Monotremata</taxon>
        <taxon>Ornithorhynchidae</taxon>
        <taxon>Ornithorhynchus</taxon>
    </lineage>
</organism>
<evidence type="ECO:0000256" key="1">
    <source>
        <dbReference type="SAM" id="SignalP"/>
    </source>
</evidence>
<evidence type="ECO:0000313" key="2">
    <source>
        <dbReference type="Ensembl" id="ENSOANP00000045227.1"/>
    </source>
</evidence>
<reference evidence="2" key="2">
    <citation type="submission" date="2025-08" db="UniProtKB">
        <authorList>
            <consortium name="Ensembl"/>
        </authorList>
    </citation>
    <scope>IDENTIFICATION</scope>
    <source>
        <strain evidence="2">Glennie</strain>
    </source>
</reference>
<evidence type="ECO:0000313" key="3">
    <source>
        <dbReference type="Proteomes" id="UP000002279"/>
    </source>
</evidence>
<feature type="chain" id="PRO_5026265726" evidence="1">
    <location>
        <begin position="23"/>
        <end position="66"/>
    </location>
</feature>
<dbReference type="InterPro" id="IPR023355">
    <property type="entry name" value="Myo_ane_neurotoxin_sf"/>
</dbReference>
<dbReference type="Bgee" id="ENSOANG00000039132">
    <property type="expression patterns" value="Expressed in liver and 2 other cell types or tissues"/>
</dbReference>
<sequence>MRLAYLLLLLVAVLFQAGSGSAEPIFFYGRQPCSYYDGVCRDKSDVNCKYIAFTYCENPNQRCCYY</sequence>